<dbReference type="RefSeq" id="WP_151971357.1">
    <property type="nucleotide sequence ID" value="NZ_AP019860.1"/>
</dbReference>
<keyword evidence="1" id="KW-0812">Transmembrane</keyword>
<dbReference type="EMBL" id="AP019860">
    <property type="protein sequence ID" value="BBM87333.1"/>
    <property type="molecule type" value="Genomic_DNA"/>
</dbReference>
<evidence type="ECO:0000313" key="3">
    <source>
        <dbReference type="Proteomes" id="UP000326354"/>
    </source>
</evidence>
<evidence type="ECO:0000313" key="2">
    <source>
        <dbReference type="EMBL" id="BBM87333.1"/>
    </source>
</evidence>
<keyword evidence="3" id="KW-1185">Reference proteome</keyword>
<protein>
    <submittedName>
        <fullName evidence="2">Uncharacterized protein</fullName>
    </submittedName>
</protein>
<evidence type="ECO:0000256" key="1">
    <source>
        <dbReference type="SAM" id="Phobius"/>
    </source>
</evidence>
<keyword evidence="1" id="KW-1133">Transmembrane helix</keyword>
<feature type="transmembrane region" description="Helical" evidence="1">
    <location>
        <begin position="55"/>
        <end position="78"/>
    </location>
</feature>
<name>A0A5S9F6L6_UABAM</name>
<feature type="transmembrane region" description="Helical" evidence="1">
    <location>
        <begin position="84"/>
        <end position="101"/>
    </location>
</feature>
<sequence length="127" mass="14569">MYTLWSILATRTDIEDIAGSVFGWAIFFLFIAYVFNDDKEEKDKKKPKEKKVKSWILLVFFSMIMITSFSAVMGSLVVSRTRSFSGAAISFCIFYLAAFGVKKMLNFRELFLGGMRRSDTKVGKRDI</sequence>
<accession>A0A5S9F6L6</accession>
<keyword evidence="1" id="KW-0472">Membrane</keyword>
<proteinExistence type="predicted"/>
<dbReference type="Proteomes" id="UP000326354">
    <property type="component" value="Chromosome"/>
</dbReference>
<feature type="transmembrane region" description="Helical" evidence="1">
    <location>
        <begin position="17"/>
        <end position="35"/>
    </location>
</feature>
<organism evidence="2 3">
    <name type="scientific">Uabimicrobium amorphum</name>
    <dbReference type="NCBI Taxonomy" id="2596890"/>
    <lineage>
        <taxon>Bacteria</taxon>
        <taxon>Pseudomonadati</taxon>
        <taxon>Planctomycetota</taxon>
        <taxon>Candidatus Uabimicrobiia</taxon>
        <taxon>Candidatus Uabimicrobiales</taxon>
        <taxon>Candidatus Uabimicrobiaceae</taxon>
        <taxon>Candidatus Uabimicrobium</taxon>
    </lineage>
</organism>
<dbReference type="KEGG" id="uam:UABAM_05742"/>
<dbReference type="AlphaFoldDB" id="A0A5S9F6L6"/>
<reference evidence="2 3" key="1">
    <citation type="submission" date="2019-08" db="EMBL/GenBank/DDBJ databases">
        <title>Complete genome sequence of Candidatus Uab amorphum.</title>
        <authorList>
            <person name="Shiratori T."/>
            <person name="Suzuki S."/>
            <person name="Kakizawa Y."/>
            <person name="Ishida K."/>
        </authorList>
    </citation>
    <scope>NUCLEOTIDE SEQUENCE [LARGE SCALE GENOMIC DNA]</scope>
    <source>
        <strain evidence="2 3">SRT547</strain>
    </source>
</reference>
<gene>
    <name evidence="2" type="ORF">UABAM_05742</name>
</gene>